<name>A0ABT9TTR5_PAEHA</name>
<proteinExistence type="predicted"/>
<accession>A0ABT9TTR5</accession>
<organism evidence="1 2">
    <name type="scientific">Paenibacillus harenae</name>
    <dbReference type="NCBI Taxonomy" id="306543"/>
    <lineage>
        <taxon>Bacteria</taxon>
        <taxon>Bacillati</taxon>
        <taxon>Bacillota</taxon>
        <taxon>Bacilli</taxon>
        <taxon>Bacillales</taxon>
        <taxon>Paenibacillaceae</taxon>
        <taxon>Paenibacillus</taxon>
    </lineage>
</organism>
<gene>
    <name evidence="1" type="ORF">J2T15_000147</name>
</gene>
<sequence>MRKRLIIPFGRSTFFLIWTSEPVIVSDQPIAAGIYNFFNSNELSELRIRWRMYQLSRLFTRVIMTVTIRRGGGSNDLDVSEKGMVRGWIIEQ</sequence>
<dbReference type="EMBL" id="JAUSSU010000001">
    <property type="protein sequence ID" value="MDQ0110731.1"/>
    <property type="molecule type" value="Genomic_DNA"/>
</dbReference>
<reference evidence="1 2" key="1">
    <citation type="submission" date="2023-07" db="EMBL/GenBank/DDBJ databases">
        <title>Sorghum-associated microbial communities from plants grown in Nebraska, USA.</title>
        <authorList>
            <person name="Schachtman D."/>
        </authorList>
    </citation>
    <scope>NUCLEOTIDE SEQUENCE [LARGE SCALE GENOMIC DNA]</scope>
    <source>
        <strain evidence="1 2">CC482</strain>
    </source>
</reference>
<keyword evidence="2" id="KW-1185">Reference proteome</keyword>
<evidence type="ECO:0000313" key="1">
    <source>
        <dbReference type="EMBL" id="MDQ0110731.1"/>
    </source>
</evidence>
<protein>
    <submittedName>
        <fullName evidence="1">Uncharacterized protein</fullName>
    </submittedName>
</protein>
<evidence type="ECO:0000313" key="2">
    <source>
        <dbReference type="Proteomes" id="UP001229346"/>
    </source>
</evidence>
<comment type="caution">
    <text evidence="1">The sequence shown here is derived from an EMBL/GenBank/DDBJ whole genome shotgun (WGS) entry which is preliminary data.</text>
</comment>
<dbReference type="Proteomes" id="UP001229346">
    <property type="component" value="Unassembled WGS sequence"/>
</dbReference>